<protein>
    <recommendedName>
        <fullName evidence="2">PPIase cyclophilin-type domain-containing protein</fullName>
    </recommendedName>
</protein>
<dbReference type="PANTHER" id="PTHR11071:SF561">
    <property type="entry name" value="PEPTIDYL-PROLYL CIS-TRANS ISOMERASE D-RELATED"/>
    <property type="match status" value="1"/>
</dbReference>
<comment type="caution">
    <text evidence="3">The sequence shown here is derived from an EMBL/GenBank/DDBJ whole genome shotgun (WGS) entry which is preliminary data.</text>
</comment>
<dbReference type="InterPro" id="IPR002130">
    <property type="entry name" value="Cyclophilin-type_PPIase_dom"/>
</dbReference>
<sequence length="377" mass="44189">MSFNVLQNSKFSKISQQKKCSCRKCRCTKYVPVTTPRMNIYSVRKDIWFNDLREYNDHRKKCFYAKSSIDNKPCLINLKERLNAARLEGDCIRARNIDVENKKMLKMFIAIERFGGPVNTVNSKVNIRQSKRLANESQMLYIDKENKLMYKRLQEVKSRYSYDPKEWKHWKNELKNSANFPFILFKKRNLDKSLRTEPSISSGLNQVDIYIHCFMDFKVHKGEYLGRVIILLYYFFEPLLVQHFSRSCSELEQPNYKNCLVHRIVKNKYLEAGNVAVKSNFGTSTAVYEGKFNHMNNKLKHTKTGTLSMVREKNLKYTSKFCITFQPMEQLDRRNIVIGKIVSGADVLMKINGYGRKIGKPLIKIVISNCGQLTENI</sequence>
<dbReference type="PANTHER" id="PTHR11071">
    <property type="entry name" value="PEPTIDYL-PROLYL CIS-TRANS ISOMERASE"/>
    <property type="match status" value="1"/>
</dbReference>
<dbReference type="EMBL" id="JARQZJ010000071">
    <property type="protein sequence ID" value="KAK9881922.1"/>
    <property type="molecule type" value="Genomic_DNA"/>
</dbReference>
<keyword evidence="4" id="KW-1185">Reference proteome</keyword>
<organism evidence="3 4">
    <name type="scientific">Henosepilachna vigintioctopunctata</name>
    <dbReference type="NCBI Taxonomy" id="420089"/>
    <lineage>
        <taxon>Eukaryota</taxon>
        <taxon>Metazoa</taxon>
        <taxon>Ecdysozoa</taxon>
        <taxon>Arthropoda</taxon>
        <taxon>Hexapoda</taxon>
        <taxon>Insecta</taxon>
        <taxon>Pterygota</taxon>
        <taxon>Neoptera</taxon>
        <taxon>Endopterygota</taxon>
        <taxon>Coleoptera</taxon>
        <taxon>Polyphaga</taxon>
        <taxon>Cucujiformia</taxon>
        <taxon>Coccinelloidea</taxon>
        <taxon>Coccinellidae</taxon>
        <taxon>Epilachninae</taxon>
        <taxon>Epilachnini</taxon>
        <taxon>Henosepilachna</taxon>
    </lineage>
</organism>
<dbReference type="PROSITE" id="PS50072">
    <property type="entry name" value="CSA_PPIASE_2"/>
    <property type="match status" value="1"/>
</dbReference>
<gene>
    <name evidence="3" type="ORF">WA026_018116</name>
</gene>
<name>A0AAW1UE44_9CUCU</name>
<dbReference type="Pfam" id="PF13879">
    <property type="entry name" value="Hmw_CFAP97"/>
    <property type="match status" value="1"/>
</dbReference>
<dbReference type="InterPro" id="IPR029488">
    <property type="entry name" value="Hmw/CFAP97"/>
</dbReference>
<comment type="similarity">
    <text evidence="1">Belongs to the CFAP97 family.</text>
</comment>
<proteinExistence type="inferred from homology"/>
<dbReference type="GO" id="GO:0005737">
    <property type="term" value="C:cytoplasm"/>
    <property type="evidence" value="ECO:0007669"/>
    <property type="project" value="TreeGrafter"/>
</dbReference>
<dbReference type="GO" id="GO:0006457">
    <property type="term" value="P:protein folding"/>
    <property type="evidence" value="ECO:0007669"/>
    <property type="project" value="TreeGrafter"/>
</dbReference>
<dbReference type="Gene3D" id="2.40.100.10">
    <property type="entry name" value="Cyclophilin-like"/>
    <property type="match status" value="1"/>
</dbReference>
<dbReference type="Proteomes" id="UP001431783">
    <property type="component" value="Unassembled WGS sequence"/>
</dbReference>
<dbReference type="Pfam" id="PF00160">
    <property type="entry name" value="Pro_isomerase"/>
    <property type="match status" value="1"/>
</dbReference>
<evidence type="ECO:0000259" key="2">
    <source>
        <dbReference type="PROSITE" id="PS50072"/>
    </source>
</evidence>
<dbReference type="AlphaFoldDB" id="A0AAW1UE44"/>
<evidence type="ECO:0000256" key="1">
    <source>
        <dbReference type="ARBA" id="ARBA00008315"/>
    </source>
</evidence>
<dbReference type="InterPro" id="IPR029000">
    <property type="entry name" value="Cyclophilin-like_dom_sf"/>
</dbReference>
<dbReference type="GO" id="GO:0003755">
    <property type="term" value="F:peptidyl-prolyl cis-trans isomerase activity"/>
    <property type="evidence" value="ECO:0007669"/>
    <property type="project" value="InterPro"/>
</dbReference>
<evidence type="ECO:0000313" key="3">
    <source>
        <dbReference type="EMBL" id="KAK9881922.1"/>
    </source>
</evidence>
<dbReference type="SUPFAM" id="SSF50891">
    <property type="entry name" value="Cyclophilin-like"/>
    <property type="match status" value="1"/>
</dbReference>
<reference evidence="3 4" key="1">
    <citation type="submission" date="2023-03" db="EMBL/GenBank/DDBJ databases">
        <title>Genome insight into feeding habits of ladybird beetles.</title>
        <authorList>
            <person name="Li H.-S."/>
            <person name="Huang Y.-H."/>
            <person name="Pang H."/>
        </authorList>
    </citation>
    <scope>NUCLEOTIDE SEQUENCE [LARGE SCALE GENOMIC DNA]</scope>
    <source>
        <strain evidence="3">SYSU_2023b</strain>
        <tissue evidence="3">Whole body</tissue>
    </source>
</reference>
<accession>A0AAW1UE44</accession>
<evidence type="ECO:0000313" key="4">
    <source>
        <dbReference type="Proteomes" id="UP001431783"/>
    </source>
</evidence>
<feature type="domain" description="PPIase cyclophilin-type" evidence="2">
    <location>
        <begin position="222"/>
        <end position="372"/>
    </location>
</feature>
<dbReference type="GO" id="GO:0016018">
    <property type="term" value="F:cyclosporin A binding"/>
    <property type="evidence" value="ECO:0007669"/>
    <property type="project" value="TreeGrafter"/>
</dbReference>